<dbReference type="Proteomes" id="UP000248961">
    <property type="component" value="Unassembled WGS sequence"/>
</dbReference>
<evidence type="ECO:0000313" key="2">
    <source>
        <dbReference type="EMBL" id="RAL17566.1"/>
    </source>
</evidence>
<evidence type="ECO:0008006" key="4">
    <source>
        <dbReference type="Google" id="ProtNLM"/>
    </source>
</evidence>
<evidence type="ECO:0000313" key="3">
    <source>
        <dbReference type="Proteomes" id="UP000248961"/>
    </source>
</evidence>
<dbReference type="RefSeq" id="XP_025556720.1">
    <property type="nucleotide sequence ID" value="XM_025697986.1"/>
</dbReference>
<gene>
    <name evidence="2" type="ORF">BO97DRAFT_439446</name>
</gene>
<reference evidence="2 3" key="1">
    <citation type="submission" date="2018-02" db="EMBL/GenBank/DDBJ databases">
        <title>The genomes of Aspergillus section Nigri reveals drivers in fungal speciation.</title>
        <authorList>
            <consortium name="DOE Joint Genome Institute"/>
            <person name="Vesth T.C."/>
            <person name="Nybo J."/>
            <person name="Theobald S."/>
            <person name="Brandl J."/>
            <person name="Frisvad J.C."/>
            <person name="Nielsen K.F."/>
            <person name="Lyhne E.K."/>
            <person name="Kogle M.E."/>
            <person name="Kuo A."/>
            <person name="Riley R."/>
            <person name="Clum A."/>
            <person name="Nolan M."/>
            <person name="Lipzen A."/>
            <person name="Salamov A."/>
            <person name="Henrissat B."/>
            <person name="Wiebenga A."/>
            <person name="De vries R.P."/>
            <person name="Grigoriev I.V."/>
            <person name="Mortensen U.H."/>
            <person name="Andersen M.R."/>
            <person name="Baker S.E."/>
        </authorList>
    </citation>
    <scope>NUCLEOTIDE SEQUENCE [LARGE SCALE GENOMIC DNA]</scope>
    <source>
        <strain evidence="2 3">CBS 101889</strain>
    </source>
</reference>
<protein>
    <recommendedName>
        <fullName evidence="4">RRM domain-containing protein</fullName>
    </recommendedName>
</protein>
<accession>A0A395IBZ6</accession>
<keyword evidence="3" id="KW-1185">Reference proteome</keyword>
<dbReference type="AlphaFoldDB" id="A0A395IBZ6"/>
<feature type="compositionally biased region" description="Low complexity" evidence="1">
    <location>
        <begin position="81"/>
        <end position="138"/>
    </location>
</feature>
<feature type="region of interest" description="Disordered" evidence="1">
    <location>
        <begin position="81"/>
        <end position="157"/>
    </location>
</feature>
<sequence>MSLPSKTISILMQPAPRTLSESKVVLSALQKFGEVVTFRNLKYDVTNKSKTTRPIIAIFESTAAASAALAASPLCIPLPGQQQQQQQQLPGGVAQQQPESSAQSQHESATATATEQENLTPTTTSQETPQPQSTSTPTIHPSARIRTGNPTPTPPPGHIMCSLLSARHNHDLAVRRNPWQGGFALERTTHPHMYDDLVRTGIPLAELADGPAGRKGSPSPLGPFQVARDNQRWGAVSLMELAERGRKWAEEVGSYASSPVMVLDEMEIKKKKVEKERVRPWASRPQKGTSYYYMRTDSGDASFDA</sequence>
<dbReference type="EMBL" id="KZ824267">
    <property type="protein sequence ID" value="RAL17566.1"/>
    <property type="molecule type" value="Genomic_DNA"/>
</dbReference>
<dbReference type="VEuPathDB" id="FungiDB:BO97DRAFT_439446"/>
<dbReference type="GeneID" id="37202275"/>
<evidence type="ECO:0000256" key="1">
    <source>
        <dbReference type="SAM" id="MobiDB-lite"/>
    </source>
</evidence>
<name>A0A395IBZ6_ASPHC</name>
<organism evidence="2 3">
    <name type="scientific">Aspergillus homomorphus (strain CBS 101889)</name>
    <dbReference type="NCBI Taxonomy" id="1450537"/>
    <lineage>
        <taxon>Eukaryota</taxon>
        <taxon>Fungi</taxon>
        <taxon>Dikarya</taxon>
        <taxon>Ascomycota</taxon>
        <taxon>Pezizomycotina</taxon>
        <taxon>Eurotiomycetes</taxon>
        <taxon>Eurotiomycetidae</taxon>
        <taxon>Eurotiales</taxon>
        <taxon>Aspergillaceae</taxon>
        <taxon>Aspergillus</taxon>
        <taxon>Aspergillus subgen. Circumdati</taxon>
    </lineage>
</organism>
<proteinExistence type="predicted"/>
<dbReference type="OrthoDB" id="5367448at2759"/>